<dbReference type="RefSeq" id="WP_007365302.1">
    <property type="nucleotide sequence ID" value="NZ_ACLR01000123.1"/>
</dbReference>
<comment type="caution">
    <text evidence="2">The sequence shown here is derived from an EMBL/GenBank/DDBJ whole genome shotgun (WGS) entry which is preliminary data.</text>
</comment>
<evidence type="ECO:0000313" key="3">
    <source>
        <dbReference type="Proteomes" id="UP000003303"/>
    </source>
</evidence>
<dbReference type="InterPro" id="IPR013651">
    <property type="entry name" value="ATP-grasp_RimK-type"/>
</dbReference>
<accession>C2MBD3</accession>
<name>C2MBD3_9PORP</name>
<protein>
    <recommendedName>
        <fullName evidence="1">ATP-grasp fold RimK-type domain-containing protein</fullName>
    </recommendedName>
</protein>
<dbReference type="EMBL" id="ACLR01000123">
    <property type="protein sequence ID" value="EEK16964.1"/>
    <property type="molecule type" value="Genomic_DNA"/>
</dbReference>
<dbReference type="AlphaFoldDB" id="C2MBD3"/>
<dbReference type="Proteomes" id="UP000003303">
    <property type="component" value="Unassembled WGS sequence"/>
</dbReference>
<reference evidence="2 3" key="1">
    <citation type="submission" date="2009-04" db="EMBL/GenBank/DDBJ databases">
        <authorList>
            <person name="Sebastian Y."/>
            <person name="Madupu R."/>
            <person name="Durkin A.S."/>
            <person name="Torralba M."/>
            <person name="Methe B."/>
            <person name="Sutton G.G."/>
            <person name="Strausberg R.L."/>
            <person name="Nelson K.E."/>
        </authorList>
    </citation>
    <scope>NUCLEOTIDE SEQUENCE [LARGE SCALE GENOMIC DNA]</scope>
    <source>
        <strain evidence="2 3">60-3</strain>
    </source>
</reference>
<dbReference type="eggNOG" id="COG0189">
    <property type="taxonomic scope" value="Bacteria"/>
</dbReference>
<dbReference type="OrthoDB" id="1704979at2"/>
<dbReference type="Gene3D" id="3.30.470.20">
    <property type="entry name" value="ATP-grasp fold, B domain"/>
    <property type="match status" value="1"/>
</dbReference>
<organism evidence="2 3">
    <name type="scientific">Porphyromonas uenonis 60-3</name>
    <dbReference type="NCBI Taxonomy" id="596327"/>
    <lineage>
        <taxon>Bacteria</taxon>
        <taxon>Pseudomonadati</taxon>
        <taxon>Bacteroidota</taxon>
        <taxon>Bacteroidia</taxon>
        <taxon>Bacteroidales</taxon>
        <taxon>Porphyromonadaceae</taxon>
        <taxon>Porphyromonas</taxon>
    </lineage>
</organism>
<dbReference type="GO" id="GO:0005524">
    <property type="term" value="F:ATP binding"/>
    <property type="evidence" value="ECO:0007669"/>
    <property type="project" value="InterPro"/>
</dbReference>
<proteinExistence type="predicted"/>
<feature type="domain" description="ATP-grasp fold RimK-type" evidence="1">
    <location>
        <begin position="213"/>
        <end position="306"/>
    </location>
</feature>
<keyword evidence="3" id="KW-1185">Reference proteome</keyword>
<gene>
    <name evidence="2" type="ORF">PORUE0001_0610</name>
</gene>
<dbReference type="InterPro" id="IPR013815">
    <property type="entry name" value="ATP_grasp_subdomain_1"/>
</dbReference>
<dbReference type="Gene3D" id="3.30.1490.20">
    <property type="entry name" value="ATP-grasp fold, A domain"/>
    <property type="match status" value="1"/>
</dbReference>
<evidence type="ECO:0000259" key="1">
    <source>
        <dbReference type="Pfam" id="PF08443"/>
    </source>
</evidence>
<sequence length="347" mass="40426">MKIAIANCKGSYSDHWIEYCKEHNIAYKAINPYDTDIIEQVSDCDAFMWHHLHWHYRDVLFAKQLLFSLEQAGKVVFPNFRTGWHFDDKVGQKYLFEALGVQAAKSWVFYDKKSAYEWIETTDFPKVFKLRGGAGSANVRLARSAKQARRFVRKAFGRGYPPSNPLFSAKTQWQNFLKGKGRLYDVAKYIALYLFPKLKGGHLLPRHKGYAYFQEFIPNEGFDYRLEIANNKAIAMVRMCREGDFRASGGHDDRYDASLIPQDVVEFAFECYDKLEVQSVALDIVREKESGELYLIEVSYCYGLDEDEFEHGYWTRDGEHHREPFNGVYWMMEEVIKAVSYSKEGTA</sequence>
<evidence type="ECO:0000313" key="2">
    <source>
        <dbReference type="EMBL" id="EEK16964.1"/>
    </source>
</evidence>
<dbReference type="SUPFAM" id="SSF56059">
    <property type="entry name" value="Glutathione synthetase ATP-binding domain-like"/>
    <property type="match status" value="1"/>
</dbReference>
<dbReference type="STRING" id="596327.PORUE0001_0610"/>
<dbReference type="Pfam" id="PF08443">
    <property type="entry name" value="RimK"/>
    <property type="match status" value="1"/>
</dbReference>